<dbReference type="OrthoDB" id="10010764at2759"/>
<evidence type="ECO:0000313" key="15">
    <source>
        <dbReference type="Proteomes" id="UP000606274"/>
    </source>
</evidence>
<dbReference type="GO" id="GO:0009966">
    <property type="term" value="P:regulation of signal transduction"/>
    <property type="evidence" value="ECO:0007669"/>
    <property type="project" value="InterPro"/>
</dbReference>
<comment type="similarity">
    <text evidence="2 11">Belongs to the glypican family.</text>
</comment>
<organism evidence="14 15">
    <name type="scientific">Silurus meridionalis</name>
    <name type="common">Southern catfish</name>
    <name type="synonym">Silurus soldatovi meridionalis</name>
    <dbReference type="NCBI Taxonomy" id="175797"/>
    <lineage>
        <taxon>Eukaryota</taxon>
        <taxon>Metazoa</taxon>
        <taxon>Chordata</taxon>
        <taxon>Craniata</taxon>
        <taxon>Vertebrata</taxon>
        <taxon>Euteleostomi</taxon>
        <taxon>Actinopterygii</taxon>
        <taxon>Neopterygii</taxon>
        <taxon>Teleostei</taxon>
        <taxon>Ostariophysi</taxon>
        <taxon>Siluriformes</taxon>
        <taxon>Siluridae</taxon>
        <taxon>Silurus</taxon>
    </lineage>
</organism>
<keyword evidence="3" id="KW-1003">Cell membrane</keyword>
<dbReference type="Proteomes" id="UP000606274">
    <property type="component" value="Unassembled WGS sequence"/>
</dbReference>
<dbReference type="PANTHER" id="PTHR10822">
    <property type="entry name" value="GLYPICAN"/>
    <property type="match status" value="1"/>
</dbReference>
<evidence type="ECO:0000256" key="6">
    <source>
        <dbReference type="ARBA" id="ARBA00022974"/>
    </source>
</evidence>
<protein>
    <recommendedName>
        <fullName evidence="16">Glypican-6</fullName>
    </recommendedName>
</protein>
<comment type="subcellular location">
    <subcellularLocation>
        <location evidence="1 12">Cell membrane</location>
        <topology evidence="1 12">Lipid-anchor</topology>
        <topology evidence="1 12">GPI-anchor</topology>
    </subcellularLocation>
</comment>
<dbReference type="InterPro" id="IPR001863">
    <property type="entry name" value="Glypican"/>
</dbReference>
<keyword evidence="4 12" id="KW-0336">GPI-anchor</keyword>
<feature type="chain" id="PRO_5035779927" description="Glypican-6" evidence="13">
    <location>
        <begin position="24"/>
        <end position="524"/>
    </location>
</feature>
<dbReference type="GO" id="GO:0009986">
    <property type="term" value="C:cell surface"/>
    <property type="evidence" value="ECO:0007669"/>
    <property type="project" value="TreeGrafter"/>
</dbReference>
<dbReference type="AlphaFoldDB" id="A0A8T0BST7"/>
<evidence type="ECO:0000256" key="5">
    <source>
        <dbReference type="ARBA" id="ARBA00022729"/>
    </source>
</evidence>
<evidence type="ECO:0000256" key="7">
    <source>
        <dbReference type="ARBA" id="ARBA00023136"/>
    </source>
</evidence>
<keyword evidence="9 12" id="KW-0357">Heparan sulfate</keyword>
<keyword evidence="5 13" id="KW-0732">Signal</keyword>
<keyword evidence="7 12" id="KW-0472">Membrane</keyword>
<evidence type="ECO:0000256" key="8">
    <source>
        <dbReference type="ARBA" id="ARBA00023180"/>
    </source>
</evidence>
<name>A0A8T0BST7_SILME</name>
<dbReference type="GO" id="GO:0045202">
    <property type="term" value="C:synapse"/>
    <property type="evidence" value="ECO:0007669"/>
    <property type="project" value="TreeGrafter"/>
</dbReference>
<evidence type="ECO:0008006" key="16">
    <source>
        <dbReference type="Google" id="ProtNLM"/>
    </source>
</evidence>
<keyword evidence="15" id="KW-1185">Reference proteome</keyword>
<dbReference type="Pfam" id="PF01153">
    <property type="entry name" value="Glypican"/>
    <property type="match status" value="1"/>
</dbReference>
<keyword evidence="8" id="KW-0325">Glycoprotein</keyword>
<dbReference type="GO" id="GO:0016477">
    <property type="term" value="P:cell migration"/>
    <property type="evidence" value="ECO:0007669"/>
    <property type="project" value="TreeGrafter"/>
</dbReference>
<evidence type="ECO:0000256" key="4">
    <source>
        <dbReference type="ARBA" id="ARBA00022622"/>
    </source>
</evidence>
<sequence length="524" mass="58742">MVLARAAAAAALFLCALCASASAEDLVSASAGCGAVAQAYRDMGFSSGTVPDNYTAGESLQICTQNLTCCSPEMEQNFIKRSKHEFKKFVAEATEDLRNMFESRYKRFDDFFLGLLEKTERSLNEMFVRTYGELYTRNADVFQRLFSELKHYYTGGNVNLEEMIDDFWTSLMERMFQLLNSQYDINDDYMECVNKHMDDLKPFGDVPKKFKAQVSRAFVVARTFVQGLEFGNEVANNASKVSMSAACVSNVTEMLYCPYCQGETMSKPCKDYCLHVLELCLKRRLLMTDDWTRYVDEMLLLIERLEGPFNIESIMEPMDVKISDAIMSMQERTMELSYEVFQGCGQPKLLEKNRVARDVSSTTGQGFAPSESDGTNLQKLVGDVKGKLSEVKSFWSSLPEFVCQDENVAAPADEMNCWDGEITSWNVSNAANTEFIDFTAILGLLKRAYKGYQTLDEDSSDEMSGSGSGSGCMDSCFPTPSTLATENPNMELSSASRLHPSNLLLLLLLFHSVLSILTSLQQQR</sequence>
<comment type="caution">
    <text evidence="14">The sequence shown here is derived from an EMBL/GenBank/DDBJ whole genome shotgun (WGS) entry which is preliminary data.</text>
</comment>
<evidence type="ECO:0000256" key="13">
    <source>
        <dbReference type="SAM" id="SignalP"/>
    </source>
</evidence>
<dbReference type="GO" id="GO:0005886">
    <property type="term" value="C:plasma membrane"/>
    <property type="evidence" value="ECO:0007669"/>
    <property type="project" value="UniProtKB-SubCell"/>
</dbReference>
<dbReference type="GO" id="GO:1905475">
    <property type="term" value="P:regulation of protein localization to membrane"/>
    <property type="evidence" value="ECO:0007669"/>
    <property type="project" value="TreeGrafter"/>
</dbReference>
<evidence type="ECO:0000256" key="11">
    <source>
        <dbReference type="RuleBase" id="RU003518"/>
    </source>
</evidence>
<dbReference type="PANTHER" id="PTHR10822:SF31">
    <property type="entry name" value="GLYPICAN-6"/>
    <property type="match status" value="1"/>
</dbReference>
<reference evidence="14" key="1">
    <citation type="submission" date="2020-08" db="EMBL/GenBank/DDBJ databases">
        <title>Chromosome-level assembly of Southern catfish (Silurus meridionalis) provides insights into visual adaptation to the nocturnal and benthic lifestyles.</title>
        <authorList>
            <person name="Zhang Y."/>
            <person name="Wang D."/>
            <person name="Peng Z."/>
        </authorList>
    </citation>
    <scope>NUCLEOTIDE SEQUENCE</scope>
    <source>
        <strain evidence="14">SWU-2019-XX</strain>
        <tissue evidence="14">Muscle</tissue>
    </source>
</reference>
<evidence type="ECO:0000256" key="12">
    <source>
        <dbReference type="RuleBase" id="RU003519"/>
    </source>
</evidence>
<dbReference type="EMBL" id="JABFDY010000003">
    <property type="protein sequence ID" value="KAF7709935.1"/>
    <property type="molecule type" value="Genomic_DNA"/>
</dbReference>
<comment type="function">
    <text evidence="12">Cell surface proteoglycan.</text>
</comment>
<evidence type="ECO:0000256" key="10">
    <source>
        <dbReference type="ARBA" id="ARBA00023288"/>
    </source>
</evidence>
<evidence type="ECO:0000256" key="9">
    <source>
        <dbReference type="ARBA" id="ARBA00023207"/>
    </source>
</evidence>
<keyword evidence="6 12" id="KW-0654">Proteoglycan</keyword>
<keyword evidence="10 12" id="KW-0449">Lipoprotein</keyword>
<feature type="signal peptide" evidence="13">
    <location>
        <begin position="1"/>
        <end position="23"/>
    </location>
</feature>
<dbReference type="GO" id="GO:0005576">
    <property type="term" value="C:extracellular region"/>
    <property type="evidence" value="ECO:0007669"/>
    <property type="project" value="TreeGrafter"/>
</dbReference>
<dbReference type="GO" id="GO:0098552">
    <property type="term" value="C:side of membrane"/>
    <property type="evidence" value="ECO:0007669"/>
    <property type="project" value="UniProtKB-KW"/>
</dbReference>
<accession>A0A8T0BST7</accession>
<evidence type="ECO:0000256" key="2">
    <source>
        <dbReference type="ARBA" id="ARBA00010260"/>
    </source>
</evidence>
<evidence type="ECO:0000256" key="3">
    <source>
        <dbReference type="ARBA" id="ARBA00022475"/>
    </source>
</evidence>
<gene>
    <name evidence="14" type="ORF">HF521_016785</name>
</gene>
<evidence type="ECO:0000313" key="14">
    <source>
        <dbReference type="EMBL" id="KAF7709935.1"/>
    </source>
</evidence>
<evidence type="ECO:0000256" key="1">
    <source>
        <dbReference type="ARBA" id="ARBA00004609"/>
    </source>
</evidence>
<proteinExistence type="inferred from homology"/>